<evidence type="ECO:0000256" key="8">
    <source>
        <dbReference type="ARBA" id="ARBA00022833"/>
    </source>
</evidence>
<evidence type="ECO:0000256" key="15">
    <source>
        <dbReference type="PIRSR" id="PIRSR634016-3"/>
    </source>
</evidence>
<dbReference type="InterPro" id="IPR024571">
    <property type="entry name" value="ERAP1-like_C_dom"/>
</dbReference>
<name>A0A8B9RIV1_ASTMX</name>
<dbReference type="Gene3D" id="1.10.390.10">
    <property type="entry name" value="Neutral Protease Domain 2"/>
    <property type="match status" value="1"/>
</dbReference>
<dbReference type="GO" id="GO:0005615">
    <property type="term" value="C:extracellular space"/>
    <property type="evidence" value="ECO:0007669"/>
    <property type="project" value="TreeGrafter"/>
</dbReference>
<keyword evidence="7 17" id="KW-0378">Hydrolase</keyword>
<evidence type="ECO:0000259" key="20">
    <source>
        <dbReference type="Pfam" id="PF11838"/>
    </source>
</evidence>
<sequence length="951" mass="109447">MGKGVYISKGLAIATVVLTVSAVSGIVLMVVMYQLQIKENPPEEPPTLIPTTPIPTGPPPNLRLPDNLIPERYEVFLQPYFYTVLENNTVQSHVFKGNSTVTFKCVKDTRSIFLHALQLSVSNVKVTDSVTRKNIEVERYEVHINKTNFFEIQLKEVLNGNGSYYELFTEFEGELLDDLAGLYMSRYTENPVNEDDDQKRFLMASQMQPTDARKVFPCFDEPALKAVFSITIIHRPETKARSNTPEGKYTDIDGEQWIVTKFEPTPIMSTYLLAFTVNQFTDKEVKLENKEIRIWAKPEAINAGHASYSLQITKDILAFYEELFGLKYPLRKLDQIAIPDFGAGAMENWGLIMYRETALLYEEGVSSTSNKEWIATVIAHELAHQWFGNLVTMKWWNNLWLSEGFATYISYLGVNKVEPTWDILDLIVLKEVQPAMEVDSLNSSHPLSSTEAEIQTTAEISDLFDSISYSKGAAVLRMLCAHIGETAFFEGLKLYLKNNQYQSTDTTDLWKYMKEVNMSMVSTEDVESIMYGWTEQVGYPVISINTSTGEIWQEQFLLNQTGHGEFKTEALWATLISFLNKTNKLILKWLVFSVVARPAYDLKPGEWLLANINCTGYYRVNYDEENWYKLIDQMETDHHVSIYLYRGQLIDDAFNLARAKYVNVTLALSTTKYLINETEYIPWESALNNLQYFILMFDRSEVYGPMQKYLRKQVGPLYDYFQEYTDNATVPEKHSEQFNQINAISVACSNDVQECTEMATKLFKDWRNGTNRIPPNLKSTIYCSAIASGDEDDWDFAWNQYEKASIATEKDKLRYALSCTKKMWLLNRYLEYTLEPSKIRKMDAVSTINHIARNVAGQALAWDFIRAHWTEITEDGLMSVGSLIDEVTERFSTEFELQQLKQFRREHYGDGPGPAARALEQAIERTEANIEWVKENKQTVMNWFLQESKDH</sequence>
<feature type="site" description="Transition state stabilizer" evidence="16">
    <location>
        <position position="469"/>
    </location>
</feature>
<feature type="domain" description="Peptidase M1 membrane alanine aminopeptidase" evidence="19">
    <location>
        <begin position="308"/>
        <end position="533"/>
    </location>
</feature>
<comment type="cofactor">
    <cofactor evidence="15 17">
        <name>Zn(2+)</name>
        <dbReference type="ChEBI" id="CHEBI:29105"/>
    </cofactor>
    <text evidence="15 17">Binds 1 zinc ion per subunit.</text>
</comment>
<evidence type="ECO:0000256" key="13">
    <source>
        <dbReference type="ARBA" id="ARBA00023180"/>
    </source>
</evidence>
<dbReference type="Pfam" id="PF11838">
    <property type="entry name" value="ERAP1_C"/>
    <property type="match status" value="1"/>
</dbReference>
<evidence type="ECO:0000256" key="9">
    <source>
        <dbReference type="ARBA" id="ARBA00022968"/>
    </source>
</evidence>
<dbReference type="GO" id="GO:0005737">
    <property type="term" value="C:cytoplasm"/>
    <property type="evidence" value="ECO:0007669"/>
    <property type="project" value="TreeGrafter"/>
</dbReference>
<dbReference type="GO" id="GO:0070006">
    <property type="term" value="F:metalloaminopeptidase activity"/>
    <property type="evidence" value="ECO:0007669"/>
    <property type="project" value="TreeGrafter"/>
</dbReference>
<dbReference type="GO" id="GO:0042277">
    <property type="term" value="F:peptide binding"/>
    <property type="evidence" value="ECO:0007669"/>
    <property type="project" value="TreeGrafter"/>
</dbReference>
<evidence type="ECO:0000313" key="23">
    <source>
        <dbReference type="Proteomes" id="UP000694621"/>
    </source>
</evidence>
<keyword evidence="6 15" id="KW-0479">Metal-binding</keyword>
<dbReference type="CDD" id="cd09601">
    <property type="entry name" value="M1_APN-Q_like"/>
    <property type="match status" value="1"/>
</dbReference>
<evidence type="ECO:0000256" key="5">
    <source>
        <dbReference type="ARBA" id="ARBA00022692"/>
    </source>
</evidence>
<evidence type="ECO:0000256" key="11">
    <source>
        <dbReference type="ARBA" id="ARBA00023049"/>
    </source>
</evidence>
<evidence type="ECO:0000256" key="16">
    <source>
        <dbReference type="PIRSR" id="PIRSR634016-4"/>
    </source>
</evidence>
<dbReference type="PRINTS" id="PR00756">
    <property type="entry name" value="ALADIPTASE"/>
</dbReference>
<dbReference type="GO" id="GO:0043171">
    <property type="term" value="P:peptide catabolic process"/>
    <property type="evidence" value="ECO:0007669"/>
    <property type="project" value="TreeGrafter"/>
</dbReference>
<feature type="binding site" evidence="15">
    <location>
        <position position="403"/>
    </location>
    <ligand>
        <name>Zn(2+)</name>
        <dbReference type="ChEBI" id="CHEBI:29105"/>
        <note>catalytic</note>
    </ligand>
</feature>
<keyword evidence="11 17" id="KW-0482">Metalloprotease</keyword>
<dbReference type="GO" id="GO:0005886">
    <property type="term" value="C:plasma membrane"/>
    <property type="evidence" value="ECO:0007669"/>
    <property type="project" value="TreeGrafter"/>
</dbReference>
<dbReference type="InterPro" id="IPR042097">
    <property type="entry name" value="Aminopeptidase_N-like_N_sf"/>
</dbReference>
<dbReference type="Gene3D" id="2.60.40.1730">
    <property type="entry name" value="tricorn interacting facor f3 domain"/>
    <property type="match status" value="1"/>
</dbReference>
<dbReference type="GO" id="GO:0008270">
    <property type="term" value="F:zinc ion binding"/>
    <property type="evidence" value="ECO:0007669"/>
    <property type="project" value="UniProtKB-UniRule"/>
</dbReference>
<feature type="compositionally biased region" description="Pro residues" evidence="18">
    <location>
        <begin position="43"/>
        <end position="62"/>
    </location>
</feature>
<keyword evidence="9" id="KW-0735">Signal-anchor</keyword>
<feature type="binding site" evidence="15">
    <location>
        <position position="380"/>
    </location>
    <ligand>
        <name>Zn(2+)</name>
        <dbReference type="ChEBI" id="CHEBI:29105"/>
        <note>catalytic</note>
    </ligand>
</feature>
<dbReference type="FunFam" id="2.60.40.1730:FF:000013">
    <property type="entry name" value="Aminopeptidase"/>
    <property type="match status" value="1"/>
</dbReference>
<evidence type="ECO:0000256" key="2">
    <source>
        <dbReference type="ARBA" id="ARBA00010136"/>
    </source>
</evidence>
<evidence type="ECO:0000256" key="6">
    <source>
        <dbReference type="ARBA" id="ARBA00022723"/>
    </source>
</evidence>
<dbReference type="PANTHER" id="PTHR11533">
    <property type="entry name" value="PROTEASE M1 ZINC METALLOPROTEASE"/>
    <property type="match status" value="1"/>
</dbReference>
<keyword evidence="4 17" id="KW-0645">Protease</keyword>
<feature type="region of interest" description="Disordered" evidence="18">
    <location>
        <begin position="42"/>
        <end position="62"/>
    </location>
</feature>
<dbReference type="PANTHER" id="PTHR11533:SF259">
    <property type="entry name" value="AMINOPEPTIDASE"/>
    <property type="match status" value="1"/>
</dbReference>
<dbReference type="GO" id="GO:0006508">
    <property type="term" value="P:proteolysis"/>
    <property type="evidence" value="ECO:0007669"/>
    <property type="project" value="UniProtKB-KW"/>
</dbReference>
<dbReference type="FunFam" id="1.25.50.20:FF:000012">
    <property type="entry name" value="Aminopeptidase N"/>
    <property type="match status" value="1"/>
</dbReference>
<protein>
    <recommendedName>
        <fullName evidence="17">Aminopeptidase</fullName>
        <ecNumber evidence="17">3.4.11.-</ecNumber>
    </recommendedName>
</protein>
<feature type="domain" description="ERAP1-like C-terminal" evidence="20">
    <location>
        <begin position="607"/>
        <end position="927"/>
    </location>
</feature>
<feature type="domain" description="Aminopeptidase N-like N-terminal" evidence="21">
    <location>
        <begin position="70"/>
        <end position="272"/>
    </location>
</feature>
<keyword evidence="5 17" id="KW-0812">Transmembrane</keyword>
<keyword evidence="12 17" id="KW-0472">Membrane</keyword>
<evidence type="ECO:0000256" key="7">
    <source>
        <dbReference type="ARBA" id="ARBA00022801"/>
    </source>
</evidence>
<evidence type="ECO:0000313" key="22">
    <source>
        <dbReference type="Ensembl" id="ENSAMXP00005046466.1"/>
    </source>
</evidence>
<evidence type="ECO:0000256" key="18">
    <source>
        <dbReference type="SAM" id="MobiDB-lite"/>
    </source>
</evidence>
<keyword evidence="13" id="KW-0325">Glycoprotein</keyword>
<feature type="transmembrane region" description="Helical" evidence="17">
    <location>
        <begin position="12"/>
        <end position="35"/>
    </location>
</feature>
<comment type="subcellular location">
    <subcellularLocation>
        <location evidence="1">Membrane</location>
        <topology evidence="1">Single-pass type II membrane protein</topology>
    </subcellularLocation>
</comment>
<dbReference type="Gene3D" id="2.60.40.1910">
    <property type="match status" value="1"/>
</dbReference>
<dbReference type="InterPro" id="IPR050344">
    <property type="entry name" value="Peptidase_M1_aminopeptidases"/>
</dbReference>
<dbReference type="InterPro" id="IPR014782">
    <property type="entry name" value="Peptidase_M1_dom"/>
</dbReference>
<dbReference type="InterPro" id="IPR045357">
    <property type="entry name" value="Aminopeptidase_N-like_N"/>
</dbReference>
<organism evidence="22 23">
    <name type="scientific">Astyanax mexicanus</name>
    <name type="common">Blind cave fish</name>
    <name type="synonym">Astyanax fasciatus mexicanus</name>
    <dbReference type="NCBI Taxonomy" id="7994"/>
    <lineage>
        <taxon>Eukaryota</taxon>
        <taxon>Metazoa</taxon>
        <taxon>Chordata</taxon>
        <taxon>Craniata</taxon>
        <taxon>Vertebrata</taxon>
        <taxon>Euteleostomi</taxon>
        <taxon>Actinopterygii</taxon>
        <taxon>Neopterygii</taxon>
        <taxon>Teleostei</taxon>
        <taxon>Ostariophysi</taxon>
        <taxon>Characiformes</taxon>
        <taxon>Characoidei</taxon>
        <taxon>Acestrorhamphidae</taxon>
        <taxon>Acestrorhamphinae</taxon>
        <taxon>Astyanax</taxon>
    </lineage>
</organism>
<dbReference type="InterPro" id="IPR034016">
    <property type="entry name" value="M1_APN-typ"/>
</dbReference>
<evidence type="ECO:0000256" key="3">
    <source>
        <dbReference type="ARBA" id="ARBA00022438"/>
    </source>
</evidence>
<reference evidence="22" key="1">
    <citation type="submission" date="2025-08" db="UniProtKB">
        <authorList>
            <consortium name="Ensembl"/>
        </authorList>
    </citation>
    <scope>IDENTIFICATION</scope>
</reference>
<evidence type="ECO:0000256" key="17">
    <source>
        <dbReference type="RuleBase" id="RU364040"/>
    </source>
</evidence>
<comment type="similarity">
    <text evidence="2 17">Belongs to the peptidase M1 family.</text>
</comment>
<feature type="active site" description="Proton acceptor" evidence="14">
    <location>
        <position position="381"/>
    </location>
</feature>
<dbReference type="EC" id="3.4.11.-" evidence="17"/>
<dbReference type="SUPFAM" id="SSF63737">
    <property type="entry name" value="Leukotriene A4 hydrolase N-terminal domain"/>
    <property type="match status" value="1"/>
</dbReference>
<dbReference type="Ensembl" id="ENSAMXT00005050475.1">
    <property type="protein sequence ID" value="ENSAMXP00005046466.1"/>
    <property type="gene ID" value="ENSAMXG00005019612.1"/>
</dbReference>
<keyword evidence="3 17" id="KW-0031">Aminopeptidase</keyword>
<dbReference type="Pfam" id="PF17900">
    <property type="entry name" value="Peptidase_M1_N"/>
    <property type="match status" value="1"/>
</dbReference>
<evidence type="ECO:0000256" key="4">
    <source>
        <dbReference type="ARBA" id="ARBA00022670"/>
    </source>
</evidence>
<evidence type="ECO:0000259" key="21">
    <source>
        <dbReference type="Pfam" id="PF17900"/>
    </source>
</evidence>
<proteinExistence type="inferred from homology"/>
<dbReference type="SUPFAM" id="SSF55486">
    <property type="entry name" value="Metalloproteases ('zincins'), catalytic domain"/>
    <property type="match status" value="1"/>
</dbReference>
<dbReference type="Pfam" id="PF01433">
    <property type="entry name" value="Peptidase_M1"/>
    <property type="match status" value="1"/>
</dbReference>
<evidence type="ECO:0000256" key="12">
    <source>
        <dbReference type="ARBA" id="ARBA00023136"/>
    </source>
</evidence>
<dbReference type="Gene3D" id="1.25.50.20">
    <property type="match status" value="1"/>
</dbReference>
<evidence type="ECO:0000256" key="10">
    <source>
        <dbReference type="ARBA" id="ARBA00022989"/>
    </source>
</evidence>
<keyword evidence="10 17" id="KW-1133">Transmembrane helix</keyword>
<dbReference type="InterPro" id="IPR001930">
    <property type="entry name" value="Peptidase_M1"/>
</dbReference>
<evidence type="ECO:0000256" key="1">
    <source>
        <dbReference type="ARBA" id="ARBA00004606"/>
    </source>
</evidence>
<dbReference type="Proteomes" id="UP000694621">
    <property type="component" value="Unplaced"/>
</dbReference>
<dbReference type="InterPro" id="IPR027268">
    <property type="entry name" value="Peptidase_M4/M1_CTD_sf"/>
</dbReference>
<accession>A0A8B9RIV1</accession>
<dbReference type="FunFam" id="1.10.390.10:FF:000016">
    <property type="entry name" value="Glutamyl aminopeptidase"/>
    <property type="match status" value="1"/>
</dbReference>
<keyword evidence="8 15" id="KW-0862">Zinc</keyword>
<evidence type="ECO:0000259" key="19">
    <source>
        <dbReference type="Pfam" id="PF01433"/>
    </source>
</evidence>
<evidence type="ECO:0000256" key="14">
    <source>
        <dbReference type="PIRSR" id="PIRSR634016-1"/>
    </source>
</evidence>
<dbReference type="AlphaFoldDB" id="A0A8B9RIV1"/>
<feature type="binding site" evidence="15">
    <location>
        <position position="384"/>
    </location>
    <ligand>
        <name>Zn(2+)</name>
        <dbReference type="ChEBI" id="CHEBI:29105"/>
        <note>catalytic</note>
    </ligand>
</feature>